<dbReference type="EMBL" id="UINC01190344">
    <property type="protein sequence ID" value="SVE04462.1"/>
    <property type="molecule type" value="Genomic_DNA"/>
</dbReference>
<feature type="transmembrane region" description="Helical" evidence="1">
    <location>
        <begin position="31"/>
        <end position="52"/>
    </location>
</feature>
<dbReference type="InterPro" id="IPR037185">
    <property type="entry name" value="EmrE-like"/>
</dbReference>
<dbReference type="AlphaFoldDB" id="A0A383A9Q8"/>
<feature type="non-terminal residue" evidence="3">
    <location>
        <position position="168"/>
    </location>
</feature>
<reference evidence="3" key="1">
    <citation type="submission" date="2018-05" db="EMBL/GenBank/DDBJ databases">
        <authorList>
            <person name="Lanie J.A."/>
            <person name="Ng W.-L."/>
            <person name="Kazmierczak K.M."/>
            <person name="Andrzejewski T.M."/>
            <person name="Davidsen T.M."/>
            <person name="Wayne K.J."/>
            <person name="Tettelin H."/>
            <person name="Glass J.I."/>
            <person name="Rusch D."/>
            <person name="Podicherti R."/>
            <person name="Tsui H.-C.T."/>
            <person name="Winkler M.E."/>
        </authorList>
    </citation>
    <scope>NUCLEOTIDE SEQUENCE</scope>
</reference>
<keyword evidence="1" id="KW-1133">Transmembrane helix</keyword>
<feature type="transmembrane region" description="Helical" evidence="1">
    <location>
        <begin position="6"/>
        <end position="24"/>
    </location>
</feature>
<keyword evidence="1" id="KW-0472">Membrane</keyword>
<keyword evidence="1" id="KW-0812">Transmembrane</keyword>
<dbReference type="GO" id="GO:0016020">
    <property type="term" value="C:membrane"/>
    <property type="evidence" value="ECO:0007669"/>
    <property type="project" value="InterPro"/>
</dbReference>
<evidence type="ECO:0000256" key="1">
    <source>
        <dbReference type="SAM" id="Phobius"/>
    </source>
</evidence>
<protein>
    <recommendedName>
        <fullName evidence="2">EamA domain-containing protein</fullName>
    </recommendedName>
</protein>
<dbReference type="Pfam" id="PF00892">
    <property type="entry name" value="EamA"/>
    <property type="match status" value="1"/>
</dbReference>
<dbReference type="SUPFAM" id="SSF103481">
    <property type="entry name" value="Multidrug resistance efflux transporter EmrE"/>
    <property type="match status" value="1"/>
</dbReference>
<sequence>MLGEMLALSSSICIGFSNVFVKNVTPRFSTLYLTGLRLVVSTVMAIAAGFIFSDMSALFQMELNFFGVLLVAGIIVMIGHIALVKAISLDDVSRVAPATTGLYILSCILISILATDNKVSWWTILGGGVVLVGVYLISKSDDSKFGFRNLLSLRLKFYALIFASVTGL</sequence>
<proteinExistence type="predicted"/>
<dbReference type="Gene3D" id="1.10.3730.20">
    <property type="match status" value="1"/>
</dbReference>
<feature type="transmembrane region" description="Helical" evidence="1">
    <location>
        <begin position="64"/>
        <end position="83"/>
    </location>
</feature>
<feature type="transmembrane region" description="Helical" evidence="1">
    <location>
        <begin position="95"/>
        <end position="113"/>
    </location>
</feature>
<evidence type="ECO:0000259" key="2">
    <source>
        <dbReference type="Pfam" id="PF00892"/>
    </source>
</evidence>
<dbReference type="InterPro" id="IPR000620">
    <property type="entry name" value="EamA_dom"/>
</dbReference>
<evidence type="ECO:0000313" key="3">
    <source>
        <dbReference type="EMBL" id="SVE04462.1"/>
    </source>
</evidence>
<accession>A0A383A9Q8</accession>
<feature type="transmembrane region" description="Helical" evidence="1">
    <location>
        <begin position="119"/>
        <end position="138"/>
    </location>
</feature>
<gene>
    <name evidence="3" type="ORF">METZ01_LOCUS457316</name>
</gene>
<organism evidence="3">
    <name type="scientific">marine metagenome</name>
    <dbReference type="NCBI Taxonomy" id="408172"/>
    <lineage>
        <taxon>unclassified sequences</taxon>
        <taxon>metagenomes</taxon>
        <taxon>ecological metagenomes</taxon>
    </lineage>
</organism>
<feature type="domain" description="EamA" evidence="2">
    <location>
        <begin position="2"/>
        <end position="138"/>
    </location>
</feature>
<name>A0A383A9Q8_9ZZZZ</name>